<dbReference type="SMART" id="SM00530">
    <property type="entry name" value="HTH_XRE"/>
    <property type="match status" value="2"/>
</dbReference>
<dbReference type="InterPro" id="IPR050807">
    <property type="entry name" value="TransReg_Diox_bact_type"/>
</dbReference>
<accession>A0A1W1VFL0</accession>
<gene>
    <name evidence="5" type="ORF">SAMN00120144_2509</name>
</gene>
<dbReference type="InterPro" id="IPR010982">
    <property type="entry name" value="Lambda_DNA-bd_dom_sf"/>
</dbReference>
<dbReference type="PANTHER" id="PTHR46797">
    <property type="entry name" value="HTH-TYPE TRANSCRIPTIONAL REGULATOR"/>
    <property type="match status" value="1"/>
</dbReference>
<dbReference type="Gene3D" id="1.10.260.40">
    <property type="entry name" value="lambda repressor-like DNA-binding domains"/>
    <property type="match status" value="2"/>
</dbReference>
<evidence type="ECO:0000259" key="4">
    <source>
        <dbReference type="PROSITE" id="PS50943"/>
    </source>
</evidence>
<evidence type="ECO:0000256" key="1">
    <source>
        <dbReference type="ARBA" id="ARBA00023125"/>
    </source>
</evidence>
<dbReference type="CDD" id="cd00093">
    <property type="entry name" value="HTH_XRE"/>
    <property type="match status" value="2"/>
</dbReference>
<keyword evidence="6" id="KW-1185">Reference proteome</keyword>
<dbReference type="GO" id="GO:0005829">
    <property type="term" value="C:cytosol"/>
    <property type="evidence" value="ECO:0007669"/>
    <property type="project" value="TreeGrafter"/>
</dbReference>
<evidence type="ECO:0000313" key="5">
    <source>
        <dbReference type="EMBL" id="SMB92010.1"/>
    </source>
</evidence>
<feature type="domain" description="HTH cro/C1-type" evidence="4">
    <location>
        <begin position="120"/>
        <end position="174"/>
    </location>
</feature>
<organism evidence="5 6">
    <name type="scientific">Hymenobacter roseosalivarius DSM 11622</name>
    <dbReference type="NCBI Taxonomy" id="645990"/>
    <lineage>
        <taxon>Bacteria</taxon>
        <taxon>Pseudomonadati</taxon>
        <taxon>Bacteroidota</taxon>
        <taxon>Cytophagia</taxon>
        <taxon>Cytophagales</taxon>
        <taxon>Hymenobacteraceae</taxon>
        <taxon>Hymenobacter</taxon>
    </lineage>
</organism>
<dbReference type="GO" id="GO:0003700">
    <property type="term" value="F:DNA-binding transcription factor activity"/>
    <property type="evidence" value="ECO:0007669"/>
    <property type="project" value="TreeGrafter"/>
</dbReference>
<protein>
    <submittedName>
        <fullName evidence="5">Transcriptional regulator, XRE family</fullName>
    </submittedName>
</protein>
<dbReference type="GO" id="GO:0003677">
    <property type="term" value="F:DNA binding"/>
    <property type="evidence" value="ECO:0007669"/>
    <property type="project" value="UniProtKB-KW"/>
</dbReference>
<dbReference type="InterPro" id="IPR001387">
    <property type="entry name" value="Cro/C1-type_HTH"/>
</dbReference>
<dbReference type="EMBL" id="FWWW01000057">
    <property type="protein sequence ID" value="SMB92010.1"/>
    <property type="molecule type" value="Genomic_DNA"/>
</dbReference>
<dbReference type="Pfam" id="PF01381">
    <property type="entry name" value="HTH_3"/>
    <property type="match status" value="2"/>
</dbReference>
<evidence type="ECO:0000313" key="6">
    <source>
        <dbReference type="Proteomes" id="UP000192266"/>
    </source>
</evidence>
<dbReference type="STRING" id="645990.SAMN00120144_2509"/>
<feature type="domain" description="HTH cro/C1-type" evidence="4">
    <location>
        <begin position="31"/>
        <end position="87"/>
    </location>
</feature>
<dbReference type="PROSITE" id="PS50943">
    <property type="entry name" value="HTH_CROC1"/>
    <property type="match status" value="2"/>
</dbReference>
<proteinExistence type="predicted"/>
<evidence type="ECO:0000256" key="3">
    <source>
        <dbReference type="SAM" id="MobiDB-lite"/>
    </source>
</evidence>
<name>A0A1W1VFL0_9BACT</name>
<keyword evidence="1" id="KW-0238">DNA-binding</keyword>
<feature type="coiled-coil region" evidence="2">
    <location>
        <begin position="184"/>
        <end position="211"/>
    </location>
</feature>
<reference evidence="5 6" key="1">
    <citation type="submission" date="2017-04" db="EMBL/GenBank/DDBJ databases">
        <authorList>
            <person name="Afonso C.L."/>
            <person name="Miller P.J."/>
            <person name="Scott M.A."/>
            <person name="Spackman E."/>
            <person name="Goraichik I."/>
            <person name="Dimitrov K.M."/>
            <person name="Suarez D.L."/>
            <person name="Swayne D.E."/>
        </authorList>
    </citation>
    <scope>NUCLEOTIDE SEQUENCE [LARGE SCALE GENOMIC DNA]</scope>
    <source>
        <strain evidence="5 6">DSM 11622</strain>
    </source>
</reference>
<feature type="region of interest" description="Disordered" evidence="3">
    <location>
        <begin position="93"/>
        <end position="113"/>
    </location>
</feature>
<sequence length="215" mass="24461">MTKKPLKSASVPAPLTPEQRIALRADLGAFMRERREAQQPPLTQMALSEQLGFSYSVVSTWENNSRAILEGQLKAWAEKLGVDPDLQKEPLARFAPVVQNDETSKPNSGSRVEREVNARLVALRKQRNLTIREMGALLGMSAAHYYRVETNKGNLTIAQLRQVVKRLDVSYEYLIDGKGSGETYQDLKKENERLKRENQLLESFRRQVELNQVHS</sequence>
<dbReference type="Proteomes" id="UP000192266">
    <property type="component" value="Unassembled WGS sequence"/>
</dbReference>
<evidence type="ECO:0000256" key="2">
    <source>
        <dbReference type="SAM" id="Coils"/>
    </source>
</evidence>
<dbReference type="AlphaFoldDB" id="A0A1W1VFL0"/>
<dbReference type="OrthoDB" id="881869at2"/>
<dbReference type="PANTHER" id="PTHR46797:SF1">
    <property type="entry name" value="METHYLPHOSPHONATE SYNTHASE"/>
    <property type="match status" value="1"/>
</dbReference>
<dbReference type="SUPFAM" id="SSF47413">
    <property type="entry name" value="lambda repressor-like DNA-binding domains"/>
    <property type="match status" value="2"/>
</dbReference>
<keyword evidence="2" id="KW-0175">Coiled coil</keyword>
<dbReference type="RefSeq" id="WP_084444703.1">
    <property type="nucleotide sequence ID" value="NZ_FWWW01000057.1"/>
</dbReference>